<evidence type="ECO:0000313" key="3">
    <source>
        <dbReference type="Proteomes" id="UP000287166"/>
    </source>
</evidence>
<dbReference type="InParanoid" id="A0A401GZW4"/>
<protein>
    <submittedName>
        <fullName evidence="2">Uncharacterized protein</fullName>
    </submittedName>
</protein>
<dbReference type="Proteomes" id="UP000287166">
    <property type="component" value="Unassembled WGS sequence"/>
</dbReference>
<dbReference type="RefSeq" id="XP_027618616.1">
    <property type="nucleotide sequence ID" value="XM_027762815.1"/>
</dbReference>
<proteinExistence type="predicted"/>
<dbReference type="GeneID" id="38784620"/>
<comment type="caution">
    <text evidence="2">The sequence shown here is derived from an EMBL/GenBank/DDBJ whole genome shotgun (WGS) entry which is preliminary data.</text>
</comment>
<dbReference type="EMBL" id="BFAD01000011">
    <property type="protein sequence ID" value="GBE87703.1"/>
    <property type="molecule type" value="Genomic_DNA"/>
</dbReference>
<reference evidence="2 3" key="1">
    <citation type="journal article" date="2018" name="Sci. Rep.">
        <title>Genome sequence of the cauliflower mushroom Sparassis crispa (Hanabiratake) and its association with beneficial usage.</title>
        <authorList>
            <person name="Kiyama R."/>
            <person name="Furutani Y."/>
            <person name="Kawaguchi K."/>
            <person name="Nakanishi T."/>
        </authorList>
    </citation>
    <scope>NUCLEOTIDE SEQUENCE [LARGE SCALE GENOMIC DNA]</scope>
</reference>
<accession>A0A401GZW4</accession>
<dbReference type="AlphaFoldDB" id="A0A401GZW4"/>
<dbReference type="OrthoDB" id="3222453at2759"/>
<organism evidence="2 3">
    <name type="scientific">Sparassis crispa</name>
    <dbReference type="NCBI Taxonomy" id="139825"/>
    <lineage>
        <taxon>Eukaryota</taxon>
        <taxon>Fungi</taxon>
        <taxon>Dikarya</taxon>
        <taxon>Basidiomycota</taxon>
        <taxon>Agaricomycotina</taxon>
        <taxon>Agaricomycetes</taxon>
        <taxon>Polyporales</taxon>
        <taxon>Sparassidaceae</taxon>
        <taxon>Sparassis</taxon>
    </lineage>
</organism>
<name>A0A401GZW4_9APHY</name>
<gene>
    <name evidence="2" type="ORF">SCP_1103800</name>
</gene>
<keyword evidence="3" id="KW-1185">Reference proteome</keyword>
<evidence type="ECO:0000256" key="1">
    <source>
        <dbReference type="SAM" id="MobiDB-lite"/>
    </source>
</evidence>
<sequence>MSSRSVSPMSLIRTSWDIYTDEVLKLGYGYPLWHPPSDVHIGDVGFMSKGGFYRLFNAFEDKDHPLNKPYTLKDFIPFSYDASKLRRQERAIPEDHLCSPSIKISRAADLPGTYRVECARNEKGAFLFFKDAVCEEILPHEELTEYIQANWKSWLEISGMGMELDAKDLVFVRGHIKTSDWALSANDSAERCSTAVVQEQSSKDASTLFVIVMNNSFMELRYGPLRKASTDETDSGRVEHNQCLFLLCVLLDGVAEPERGSSSPSSPQEQNGYDADGDVDLKWIP</sequence>
<feature type="region of interest" description="Disordered" evidence="1">
    <location>
        <begin position="257"/>
        <end position="285"/>
    </location>
</feature>
<evidence type="ECO:0000313" key="2">
    <source>
        <dbReference type="EMBL" id="GBE87703.1"/>
    </source>
</evidence>